<dbReference type="AlphaFoldDB" id="A0A9Q4T467"/>
<accession>A0A9Q4T467</accession>
<dbReference type="EMBL" id="RPBY01000013">
    <property type="protein sequence ID" value="NCH89930.1"/>
    <property type="molecule type" value="Genomic_DNA"/>
</dbReference>
<evidence type="ECO:0000313" key="1">
    <source>
        <dbReference type="EMBL" id="NCH89930.1"/>
    </source>
</evidence>
<dbReference type="Proteomes" id="UP000778262">
    <property type="component" value="Unassembled WGS sequence"/>
</dbReference>
<dbReference type="RefSeq" id="WP_085076029.1">
    <property type="nucleotide sequence ID" value="NZ_NRNP01000014.1"/>
</dbReference>
<evidence type="ECO:0000313" key="2">
    <source>
        <dbReference type="Proteomes" id="UP000778262"/>
    </source>
</evidence>
<protein>
    <submittedName>
        <fullName evidence="1">Uncharacterized protein</fullName>
    </submittedName>
</protein>
<gene>
    <name evidence="1" type="ORF">EHJ13_21200</name>
</gene>
<comment type="caution">
    <text evidence="1">The sequence shown here is derived from an EMBL/GenBank/DDBJ whole genome shotgun (WGS) entry which is preliminary data.</text>
</comment>
<name>A0A9Q4T467_9ENTR</name>
<proteinExistence type="predicted"/>
<sequence length="83" mass="9668">MSEKQKKDSCRPVKHNGLRERGKKLQAIYPELACWQCRNVALAYANYQQKKGASCSDAERDEGFPEYIINLIENKMREMGSWK</sequence>
<organism evidence="1 2">
    <name type="scientific">Cronobacter dublinensis</name>
    <dbReference type="NCBI Taxonomy" id="413497"/>
    <lineage>
        <taxon>Bacteria</taxon>
        <taxon>Pseudomonadati</taxon>
        <taxon>Pseudomonadota</taxon>
        <taxon>Gammaproteobacteria</taxon>
        <taxon>Enterobacterales</taxon>
        <taxon>Enterobacteriaceae</taxon>
        <taxon>Cronobacter</taxon>
    </lineage>
</organism>
<reference evidence="1" key="1">
    <citation type="submission" date="2018-11" db="EMBL/GenBank/DDBJ databases">
        <title>Genomics analysis of Putative Virulence Factors on Adhesion and Cytotoxicity for Cronobacter spp.</title>
        <authorList>
            <person name="Cui J."/>
        </authorList>
    </citation>
    <scope>NUCLEOTIDE SEQUENCE</scope>
    <source>
        <strain evidence="1">SD69</strain>
    </source>
</reference>